<keyword evidence="10 13" id="KW-0067">ATP-binding</keyword>
<keyword evidence="8 13" id="KW-0547">Nucleotide-binding</keyword>
<dbReference type="PROSITE" id="PS00627">
    <property type="entry name" value="GHMP_KINASES_ATP"/>
    <property type="match status" value="1"/>
</dbReference>
<reference evidence="17" key="1">
    <citation type="submission" date="2016-10" db="EMBL/GenBank/DDBJ databases">
        <authorList>
            <person name="Varghese N."/>
            <person name="Submissions S."/>
        </authorList>
    </citation>
    <scope>NUCLEOTIDE SEQUENCE [LARGE SCALE GENOMIC DNA]</scope>
    <source>
        <strain evidence="17">DSM 22530</strain>
    </source>
</reference>
<dbReference type="InterPro" id="IPR000870">
    <property type="entry name" value="Homoserine_kinase"/>
</dbReference>
<dbReference type="EC" id="2.7.1.39" evidence="3 13"/>
<dbReference type="PRINTS" id="PR00958">
    <property type="entry name" value="HOMSERKINASE"/>
</dbReference>
<keyword evidence="7 13" id="KW-0791">Threonine biosynthesis</keyword>
<evidence type="ECO:0000256" key="2">
    <source>
        <dbReference type="ARBA" id="ARBA00007370"/>
    </source>
</evidence>
<dbReference type="InterPro" id="IPR013750">
    <property type="entry name" value="GHMP_kinase_C_dom"/>
</dbReference>
<evidence type="ECO:0000256" key="3">
    <source>
        <dbReference type="ARBA" id="ARBA00012078"/>
    </source>
</evidence>
<dbReference type="InterPro" id="IPR006204">
    <property type="entry name" value="GHMP_kinase_N_dom"/>
</dbReference>
<evidence type="ECO:0000256" key="4">
    <source>
        <dbReference type="ARBA" id="ARBA00017858"/>
    </source>
</evidence>
<comment type="similarity">
    <text evidence="2 13">Belongs to the GHMP kinase family. Homoserine kinase subfamily.</text>
</comment>
<evidence type="ECO:0000256" key="1">
    <source>
        <dbReference type="ARBA" id="ARBA00005015"/>
    </source>
</evidence>
<name>A0A1I1YDV8_9BACI</name>
<proteinExistence type="inferred from homology"/>
<dbReference type="GO" id="GO:0005737">
    <property type="term" value="C:cytoplasm"/>
    <property type="evidence" value="ECO:0007669"/>
    <property type="project" value="UniProtKB-SubCell"/>
</dbReference>
<keyword evidence="9 13" id="KW-0418">Kinase</keyword>
<dbReference type="NCBIfam" id="TIGR00191">
    <property type="entry name" value="thrB"/>
    <property type="match status" value="1"/>
</dbReference>
<evidence type="ECO:0000256" key="10">
    <source>
        <dbReference type="ARBA" id="ARBA00022840"/>
    </source>
</evidence>
<dbReference type="AlphaFoldDB" id="A0A1I1YDV8"/>
<dbReference type="Pfam" id="PF00288">
    <property type="entry name" value="GHMP_kinases_N"/>
    <property type="match status" value="1"/>
</dbReference>
<protein>
    <recommendedName>
        <fullName evidence="4 13">Homoserine kinase</fullName>
        <shortName evidence="13">HK</shortName>
        <shortName evidence="13">HSK</shortName>
        <ecNumber evidence="3 13">2.7.1.39</ecNumber>
    </recommendedName>
</protein>
<evidence type="ECO:0000256" key="11">
    <source>
        <dbReference type="ARBA" id="ARBA00049375"/>
    </source>
</evidence>
<dbReference type="PANTHER" id="PTHR20861">
    <property type="entry name" value="HOMOSERINE/4-DIPHOSPHOCYTIDYL-2-C-METHYL-D-ERYTHRITOL KINASE"/>
    <property type="match status" value="1"/>
</dbReference>
<feature type="domain" description="GHMP kinase C-terminal" evidence="15">
    <location>
        <begin position="201"/>
        <end position="277"/>
    </location>
</feature>
<comment type="catalytic activity">
    <reaction evidence="11 13">
        <text>L-homoserine + ATP = O-phospho-L-homoserine + ADP + H(+)</text>
        <dbReference type="Rhea" id="RHEA:13985"/>
        <dbReference type="ChEBI" id="CHEBI:15378"/>
        <dbReference type="ChEBI" id="CHEBI:30616"/>
        <dbReference type="ChEBI" id="CHEBI:57476"/>
        <dbReference type="ChEBI" id="CHEBI:57590"/>
        <dbReference type="ChEBI" id="CHEBI:456216"/>
        <dbReference type="EC" id="2.7.1.39"/>
    </reaction>
</comment>
<sequence length="298" mass="32463">MTPFEIRVPASSANIGPGFDSMGLALDLYLTVAVYPSDKWQVFQNSPHLPNQTDDEDHYILQMARSVAARWNQELPACRLRIESEIPLARGLGSSASAIVAGIELADQVCVLNLTQEQKLEIGTEIEGHPDNIAPALMGGFIISTVVDGHVDWISLPDPDLEMVLYIPGSDLKTEEARNALPATYTRELAASASAISNVLIASLAAGDYLLAGRMMEHDLFHEPYRASLIPNYESIRDEAKQQGAYGTVISGAGPTMMSFIPKEKGQTIATHFQRFLPDYQVVLLLANHTGSSITHMT</sequence>
<dbReference type="Gene3D" id="3.30.70.890">
    <property type="entry name" value="GHMP kinase, C-terminal domain"/>
    <property type="match status" value="1"/>
</dbReference>
<dbReference type="Gene3D" id="3.30.230.10">
    <property type="match status" value="1"/>
</dbReference>
<dbReference type="InterPro" id="IPR014721">
    <property type="entry name" value="Ribsml_uS5_D2-typ_fold_subgr"/>
</dbReference>
<evidence type="ECO:0000256" key="9">
    <source>
        <dbReference type="ARBA" id="ARBA00022777"/>
    </source>
</evidence>
<dbReference type="RefSeq" id="WP_090086161.1">
    <property type="nucleotide sequence ID" value="NZ_FOMR01000009.1"/>
</dbReference>
<dbReference type="InterPro" id="IPR020568">
    <property type="entry name" value="Ribosomal_Su5_D2-typ_SF"/>
</dbReference>
<evidence type="ECO:0000256" key="7">
    <source>
        <dbReference type="ARBA" id="ARBA00022697"/>
    </source>
</evidence>
<comment type="subcellular location">
    <subcellularLocation>
        <location evidence="13">Cytoplasm</location>
    </subcellularLocation>
</comment>
<keyword evidence="6 13" id="KW-0808">Transferase</keyword>
<evidence type="ECO:0000256" key="12">
    <source>
        <dbReference type="ARBA" id="ARBA00049954"/>
    </source>
</evidence>
<keyword evidence="13" id="KW-0963">Cytoplasm</keyword>
<dbReference type="GO" id="GO:0005524">
    <property type="term" value="F:ATP binding"/>
    <property type="evidence" value="ECO:0007669"/>
    <property type="project" value="UniProtKB-UniRule"/>
</dbReference>
<dbReference type="HAMAP" id="MF_00384">
    <property type="entry name" value="Homoser_kinase"/>
    <property type="match status" value="1"/>
</dbReference>
<keyword evidence="5 13" id="KW-0028">Amino-acid biosynthesis</keyword>
<comment type="pathway">
    <text evidence="1 13">Amino-acid biosynthesis; L-threonine biosynthesis; L-threonine from L-aspartate: step 4/5.</text>
</comment>
<keyword evidence="17" id="KW-1185">Reference proteome</keyword>
<dbReference type="SUPFAM" id="SSF54211">
    <property type="entry name" value="Ribosomal protein S5 domain 2-like"/>
    <property type="match status" value="1"/>
</dbReference>
<evidence type="ECO:0000256" key="6">
    <source>
        <dbReference type="ARBA" id="ARBA00022679"/>
    </source>
</evidence>
<organism evidence="16 17">
    <name type="scientific">Lentibacillus persicus</name>
    <dbReference type="NCBI Taxonomy" id="640948"/>
    <lineage>
        <taxon>Bacteria</taxon>
        <taxon>Bacillati</taxon>
        <taxon>Bacillota</taxon>
        <taxon>Bacilli</taxon>
        <taxon>Bacillales</taxon>
        <taxon>Bacillaceae</taxon>
        <taxon>Lentibacillus</taxon>
    </lineage>
</organism>
<dbReference type="Proteomes" id="UP000199474">
    <property type="component" value="Unassembled WGS sequence"/>
</dbReference>
<dbReference type="GO" id="GO:0004413">
    <property type="term" value="F:homoserine kinase activity"/>
    <property type="evidence" value="ECO:0007669"/>
    <property type="project" value="UniProtKB-UniRule"/>
</dbReference>
<evidence type="ECO:0000313" key="17">
    <source>
        <dbReference type="Proteomes" id="UP000199474"/>
    </source>
</evidence>
<gene>
    <name evidence="13" type="primary">thrB</name>
    <name evidence="16" type="ORF">SAMN05216238_109117</name>
</gene>
<dbReference type="InterPro" id="IPR036554">
    <property type="entry name" value="GHMP_kinase_C_sf"/>
</dbReference>
<dbReference type="SUPFAM" id="SSF55060">
    <property type="entry name" value="GHMP Kinase, C-terminal domain"/>
    <property type="match status" value="1"/>
</dbReference>
<evidence type="ECO:0000259" key="14">
    <source>
        <dbReference type="Pfam" id="PF00288"/>
    </source>
</evidence>
<dbReference type="GO" id="GO:0009088">
    <property type="term" value="P:threonine biosynthetic process"/>
    <property type="evidence" value="ECO:0007669"/>
    <property type="project" value="UniProtKB-UniRule"/>
</dbReference>
<evidence type="ECO:0000256" key="8">
    <source>
        <dbReference type="ARBA" id="ARBA00022741"/>
    </source>
</evidence>
<dbReference type="OrthoDB" id="9769912at2"/>
<comment type="function">
    <text evidence="12 13">Catalyzes the ATP-dependent phosphorylation of L-homoserine to L-homoserine phosphate.</text>
</comment>
<dbReference type="PIRSF" id="PIRSF000676">
    <property type="entry name" value="Homoser_kin"/>
    <property type="match status" value="1"/>
</dbReference>
<feature type="domain" description="GHMP kinase N-terminal" evidence="14">
    <location>
        <begin position="59"/>
        <end position="140"/>
    </location>
</feature>
<dbReference type="EMBL" id="FOMR01000009">
    <property type="protein sequence ID" value="SFE17522.1"/>
    <property type="molecule type" value="Genomic_DNA"/>
</dbReference>
<dbReference type="Pfam" id="PF08544">
    <property type="entry name" value="GHMP_kinases_C"/>
    <property type="match status" value="1"/>
</dbReference>
<evidence type="ECO:0000313" key="16">
    <source>
        <dbReference type="EMBL" id="SFE17522.1"/>
    </source>
</evidence>
<dbReference type="PANTHER" id="PTHR20861:SF1">
    <property type="entry name" value="HOMOSERINE KINASE"/>
    <property type="match status" value="1"/>
</dbReference>
<dbReference type="InterPro" id="IPR006203">
    <property type="entry name" value="GHMP_knse_ATP-bd_CS"/>
</dbReference>
<evidence type="ECO:0000259" key="15">
    <source>
        <dbReference type="Pfam" id="PF08544"/>
    </source>
</evidence>
<evidence type="ECO:0000256" key="13">
    <source>
        <dbReference type="HAMAP-Rule" id="MF_00384"/>
    </source>
</evidence>
<evidence type="ECO:0000256" key="5">
    <source>
        <dbReference type="ARBA" id="ARBA00022605"/>
    </source>
</evidence>
<dbReference type="UniPathway" id="UPA00050">
    <property type="reaction ID" value="UER00064"/>
</dbReference>
<dbReference type="STRING" id="640948.SAMN05216238_109117"/>
<feature type="binding site" evidence="13">
    <location>
        <begin position="87"/>
        <end position="97"/>
    </location>
    <ligand>
        <name>ATP</name>
        <dbReference type="ChEBI" id="CHEBI:30616"/>
    </ligand>
</feature>
<accession>A0A1I1YDV8</accession>